<dbReference type="Gene3D" id="1.10.1620.10">
    <property type="entry name" value="Ribosomal protein L39e"/>
    <property type="match status" value="1"/>
</dbReference>
<dbReference type="InterPro" id="IPR020083">
    <property type="entry name" value="Ribosomal_eL39_CS"/>
</dbReference>
<evidence type="ECO:0000256" key="3">
    <source>
        <dbReference type="ARBA" id="ARBA00023274"/>
    </source>
</evidence>
<dbReference type="InterPro" id="IPR000077">
    <property type="entry name" value="Ribosomal_eL39"/>
</dbReference>
<dbReference type="PANTHER" id="PTHR19970:SF0">
    <property type="entry name" value="LARGE RIBOSOMAL SUBUNIT PROTEIN EL39"/>
    <property type="match status" value="1"/>
</dbReference>
<sequence length="339" mass="38265">MSSHKTFRIKMKLAKKARQNIPQWIRMRTDNKIRFNAKRRHWRRTKLKLKPLPEAETGGRHSDYPSLSDLGRSFRARRRSPSTFTDDDGNAISGSQLRRFLRKRLSGRFAQAPSSEEAIADFLAEVTPLEFDKWDQLFLADISRDQIAAAIHRLPNGRASGWDGLPCDLRGFSTPLGLERILGRGIVVTYADDIVPFIRDNAPFELVPLIFEEFCMPSGVAVNFTKSCGLWCNSWKHRTDSPLGISWTSESLTVLGCTITTRNAVASQASRLMGLLERAIARWSPFTRGLSLVGRARAANSLVLGSILHHLHCYLPTEITIGLLQARLVLLREDRAMLE</sequence>
<gene>
    <name evidence="7" type="ORF">LAZ67_3003514</name>
</gene>
<protein>
    <recommendedName>
        <fullName evidence="4">Large ribosomal subunit protein eL39</fullName>
    </recommendedName>
    <alternativeName>
        <fullName evidence="5">60S ribosomal protein L39</fullName>
    </alternativeName>
</protein>
<keyword evidence="8" id="KW-1185">Reference proteome</keyword>
<dbReference type="HAMAP" id="MF_00629">
    <property type="entry name" value="Ribosomal_eL39"/>
    <property type="match status" value="1"/>
</dbReference>
<evidence type="ECO:0000256" key="1">
    <source>
        <dbReference type="ARBA" id="ARBA00009339"/>
    </source>
</evidence>
<name>A0ABY6K8L4_9ARAC</name>
<proteinExistence type="inferred from homology"/>
<dbReference type="PROSITE" id="PS00051">
    <property type="entry name" value="RIBOSOMAL_L39E"/>
    <property type="match status" value="1"/>
</dbReference>
<accession>A0ABY6K8L4</accession>
<dbReference type="Pfam" id="PF00832">
    <property type="entry name" value="Ribosomal_L39"/>
    <property type="match status" value="1"/>
</dbReference>
<evidence type="ECO:0000313" key="8">
    <source>
        <dbReference type="Proteomes" id="UP001235939"/>
    </source>
</evidence>
<evidence type="ECO:0000256" key="5">
    <source>
        <dbReference type="ARBA" id="ARBA00035339"/>
    </source>
</evidence>
<organism evidence="7 8">
    <name type="scientific">Cordylochernes scorpioides</name>
    <dbReference type="NCBI Taxonomy" id="51811"/>
    <lineage>
        <taxon>Eukaryota</taxon>
        <taxon>Metazoa</taxon>
        <taxon>Ecdysozoa</taxon>
        <taxon>Arthropoda</taxon>
        <taxon>Chelicerata</taxon>
        <taxon>Arachnida</taxon>
        <taxon>Pseudoscorpiones</taxon>
        <taxon>Cheliferoidea</taxon>
        <taxon>Chernetidae</taxon>
        <taxon>Cordylochernes</taxon>
    </lineage>
</organism>
<feature type="compositionally biased region" description="Basic and acidic residues" evidence="6">
    <location>
        <begin position="51"/>
        <end position="63"/>
    </location>
</feature>
<keyword evidence="3" id="KW-0687">Ribonucleoprotein</keyword>
<feature type="region of interest" description="Disordered" evidence="6">
    <location>
        <begin position="51"/>
        <end position="71"/>
    </location>
</feature>
<reference evidence="7 8" key="1">
    <citation type="submission" date="2022-01" db="EMBL/GenBank/DDBJ databases">
        <title>A chromosomal length assembly of Cordylochernes scorpioides.</title>
        <authorList>
            <person name="Zeh D."/>
            <person name="Zeh J."/>
        </authorList>
    </citation>
    <scope>NUCLEOTIDE SEQUENCE [LARGE SCALE GENOMIC DNA]</scope>
    <source>
        <strain evidence="7">IN4F17</strain>
        <tissue evidence="7">Whole Body</tissue>
    </source>
</reference>
<dbReference type="EMBL" id="CP092865">
    <property type="protein sequence ID" value="UYV65189.1"/>
    <property type="molecule type" value="Genomic_DNA"/>
</dbReference>
<evidence type="ECO:0000313" key="7">
    <source>
        <dbReference type="EMBL" id="UYV65189.1"/>
    </source>
</evidence>
<dbReference type="PANTHER" id="PTHR19970">
    <property type="entry name" value="RIBOSOMAL PROTEIN L39E"/>
    <property type="match status" value="1"/>
</dbReference>
<evidence type="ECO:0000256" key="4">
    <source>
        <dbReference type="ARBA" id="ARBA00035234"/>
    </source>
</evidence>
<dbReference type="InterPro" id="IPR023626">
    <property type="entry name" value="Ribosomal_eL39_dom_sf"/>
</dbReference>
<evidence type="ECO:0000256" key="2">
    <source>
        <dbReference type="ARBA" id="ARBA00022980"/>
    </source>
</evidence>
<comment type="similarity">
    <text evidence="1">Belongs to the eukaryotic ribosomal protein eL39 family.</text>
</comment>
<keyword evidence="2" id="KW-0689">Ribosomal protein</keyword>
<dbReference type="Proteomes" id="UP001235939">
    <property type="component" value="Chromosome 03"/>
</dbReference>
<dbReference type="SUPFAM" id="SSF48662">
    <property type="entry name" value="Ribosomal protein L39e"/>
    <property type="match status" value="1"/>
</dbReference>
<evidence type="ECO:0000256" key="6">
    <source>
        <dbReference type="SAM" id="MobiDB-lite"/>
    </source>
</evidence>